<accession>A0A1V6UQ34</accession>
<dbReference type="Pfam" id="PF00743">
    <property type="entry name" value="FMO-like"/>
    <property type="match status" value="1"/>
</dbReference>
<evidence type="ECO:0000313" key="7">
    <source>
        <dbReference type="Proteomes" id="UP000191500"/>
    </source>
</evidence>
<evidence type="ECO:0008006" key="8">
    <source>
        <dbReference type="Google" id="ProtNLM"/>
    </source>
</evidence>
<dbReference type="PANTHER" id="PTHR42877">
    <property type="entry name" value="L-ORNITHINE N(5)-MONOOXYGENASE-RELATED"/>
    <property type="match status" value="1"/>
</dbReference>
<comment type="cofactor">
    <cofactor evidence="1">
        <name>FAD</name>
        <dbReference type="ChEBI" id="CHEBI:57692"/>
    </cofactor>
</comment>
<dbReference type="GO" id="GO:0004499">
    <property type="term" value="F:N,N-dimethylaniline monooxygenase activity"/>
    <property type="evidence" value="ECO:0007669"/>
    <property type="project" value="InterPro"/>
</dbReference>
<keyword evidence="3" id="KW-0285">Flavoprotein</keyword>
<dbReference type="GO" id="GO:0050661">
    <property type="term" value="F:NADP binding"/>
    <property type="evidence" value="ECO:0007669"/>
    <property type="project" value="InterPro"/>
</dbReference>
<evidence type="ECO:0000256" key="2">
    <source>
        <dbReference type="ARBA" id="ARBA00010139"/>
    </source>
</evidence>
<dbReference type="AlphaFoldDB" id="A0A1V6UQ34"/>
<evidence type="ECO:0000256" key="3">
    <source>
        <dbReference type="ARBA" id="ARBA00022630"/>
    </source>
</evidence>
<evidence type="ECO:0000256" key="5">
    <source>
        <dbReference type="ARBA" id="ARBA00023002"/>
    </source>
</evidence>
<dbReference type="GO" id="GO:0050660">
    <property type="term" value="F:flavin adenine dinucleotide binding"/>
    <property type="evidence" value="ECO:0007669"/>
    <property type="project" value="InterPro"/>
</dbReference>
<gene>
    <name evidence="6" type="ORF">PENCOP_c006G06534</name>
</gene>
<dbReference type="PANTHER" id="PTHR42877:SF7">
    <property type="entry name" value="FLAVIN-BINDING MONOOXYGENASE-RELATED"/>
    <property type="match status" value="1"/>
</dbReference>
<evidence type="ECO:0000313" key="6">
    <source>
        <dbReference type="EMBL" id="OQE40349.1"/>
    </source>
</evidence>
<dbReference type="InterPro" id="IPR020946">
    <property type="entry name" value="Flavin_mOase-like"/>
</dbReference>
<dbReference type="EMBL" id="MDDG01000006">
    <property type="protein sequence ID" value="OQE40349.1"/>
    <property type="molecule type" value="Genomic_DNA"/>
</dbReference>
<evidence type="ECO:0000256" key="4">
    <source>
        <dbReference type="ARBA" id="ARBA00022827"/>
    </source>
</evidence>
<dbReference type="SUPFAM" id="SSF51905">
    <property type="entry name" value="FAD/NAD(P)-binding domain"/>
    <property type="match status" value="3"/>
</dbReference>
<sequence>MTSLTDTFVSLTPPIADGKSNYSTVTVNAASISTKGSIKSEDEEFPNSPKGGFSDERHKAYTPYISERAVDQPRPLKVIYIGAGISGILAAIKFREAVPDLNLTIYEKNPELGGTWYENQYPGCACDVPSHSYQLSFESWTGWSHFFSGADEIREYWNRVAQKYNVREHIKFQSRCVGARWNDAIGKWFVQILDEKTGSVFEDSADVFMTGTGLLNEWKWPSIPGLQSFKGKLLHSACWDSSYDIQNKKIAVIGAGSSGIQIVPALLDKVESMDHYVRSKTWISNQHGGELLSTRTSGEGGNFAYSDEERQAWQHNPASYIEHRKELELQLQTLYSKTQTTSDLQTSSRAQYQADMKRRLKGKPELLKNLLPDFPPLCKRLTPGPGYLEALTSPKVNLITTGIASIEKSGVVTSCGTHRAVDAIVCATGFETNPGGGFPIIGRHGVNLREKYSQRPETYLGIATNSFPNFFQSLGPNSFQGAGNLLITMEQVHTYVAEIISRMAYDNIGLVEPKQSQVENFTNYCEKYFERTVYSARCASWYKSSPSGSSLEQRETGRVVALWPGSSLHALKALKRVRWEDYDLHSYDGNEFGWFGNGWILDEQKPQVDSAALIHYLDRTEFLDGIDTKSGHAA</sequence>
<protein>
    <recommendedName>
        <fullName evidence="8">FAD/NAD(P)-binding domain-containing protein</fullName>
    </recommendedName>
</protein>
<dbReference type="STRING" id="36646.A0A1V6UQ34"/>
<keyword evidence="7" id="KW-1185">Reference proteome</keyword>
<keyword evidence="4" id="KW-0274">FAD</keyword>
<evidence type="ECO:0000256" key="1">
    <source>
        <dbReference type="ARBA" id="ARBA00001974"/>
    </source>
</evidence>
<organism evidence="6 7">
    <name type="scientific">Penicillium coprophilum</name>
    <dbReference type="NCBI Taxonomy" id="36646"/>
    <lineage>
        <taxon>Eukaryota</taxon>
        <taxon>Fungi</taxon>
        <taxon>Dikarya</taxon>
        <taxon>Ascomycota</taxon>
        <taxon>Pezizomycotina</taxon>
        <taxon>Eurotiomycetes</taxon>
        <taxon>Eurotiomycetidae</taxon>
        <taxon>Eurotiales</taxon>
        <taxon>Aspergillaceae</taxon>
        <taxon>Penicillium</taxon>
    </lineage>
</organism>
<dbReference type="Gene3D" id="3.50.50.60">
    <property type="entry name" value="FAD/NAD(P)-binding domain"/>
    <property type="match status" value="2"/>
</dbReference>
<dbReference type="InterPro" id="IPR036188">
    <property type="entry name" value="FAD/NAD-bd_sf"/>
</dbReference>
<proteinExistence type="inferred from homology"/>
<dbReference type="PRINTS" id="PR00368">
    <property type="entry name" value="FADPNR"/>
</dbReference>
<reference evidence="7" key="1">
    <citation type="journal article" date="2017" name="Nat. Microbiol.">
        <title>Global analysis of biosynthetic gene clusters reveals vast potential of secondary metabolite production in Penicillium species.</title>
        <authorList>
            <person name="Nielsen J.C."/>
            <person name="Grijseels S."/>
            <person name="Prigent S."/>
            <person name="Ji B."/>
            <person name="Dainat J."/>
            <person name="Nielsen K.F."/>
            <person name="Frisvad J.C."/>
            <person name="Workman M."/>
            <person name="Nielsen J."/>
        </authorList>
    </citation>
    <scope>NUCLEOTIDE SEQUENCE [LARGE SCALE GENOMIC DNA]</scope>
    <source>
        <strain evidence="7">IBT 31321</strain>
    </source>
</reference>
<comment type="similarity">
    <text evidence="2">Belongs to the FAD-binding monooxygenase family.</text>
</comment>
<comment type="caution">
    <text evidence="6">The sequence shown here is derived from an EMBL/GenBank/DDBJ whole genome shotgun (WGS) entry which is preliminary data.</text>
</comment>
<dbReference type="Proteomes" id="UP000191500">
    <property type="component" value="Unassembled WGS sequence"/>
</dbReference>
<keyword evidence="5" id="KW-0560">Oxidoreductase</keyword>
<name>A0A1V6UQ34_9EURO</name>
<dbReference type="InterPro" id="IPR051209">
    <property type="entry name" value="FAD-bind_Monooxygenase_sf"/>
</dbReference>